<accession>A0A0E9RN61</accession>
<proteinExistence type="predicted"/>
<protein>
    <submittedName>
        <fullName evidence="1">Uncharacterized protein</fullName>
    </submittedName>
</protein>
<evidence type="ECO:0000313" key="1">
    <source>
        <dbReference type="EMBL" id="JAH29860.1"/>
    </source>
</evidence>
<reference evidence="1" key="1">
    <citation type="submission" date="2014-11" db="EMBL/GenBank/DDBJ databases">
        <authorList>
            <person name="Amaro Gonzalez C."/>
        </authorList>
    </citation>
    <scope>NUCLEOTIDE SEQUENCE</scope>
</reference>
<sequence length="9" mass="976">MKCGQPQQG</sequence>
<organism evidence="1">
    <name type="scientific">Anguilla anguilla</name>
    <name type="common">European freshwater eel</name>
    <name type="synonym">Muraena anguilla</name>
    <dbReference type="NCBI Taxonomy" id="7936"/>
    <lineage>
        <taxon>Eukaryota</taxon>
        <taxon>Metazoa</taxon>
        <taxon>Chordata</taxon>
        <taxon>Craniata</taxon>
        <taxon>Vertebrata</taxon>
        <taxon>Euteleostomi</taxon>
        <taxon>Actinopterygii</taxon>
        <taxon>Neopterygii</taxon>
        <taxon>Teleostei</taxon>
        <taxon>Anguilliformes</taxon>
        <taxon>Anguillidae</taxon>
        <taxon>Anguilla</taxon>
    </lineage>
</organism>
<reference evidence="1" key="2">
    <citation type="journal article" date="2015" name="Fish Shellfish Immunol.">
        <title>Early steps in the European eel (Anguilla anguilla)-Vibrio vulnificus interaction in the gills: Role of the RtxA13 toxin.</title>
        <authorList>
            <person name="Callol A."/>
            <person name="Pajuelo D."/>
            <person name="Ebbesson L."/>
            <person name="Teles M."/>
            <person name="MacKenzie S."/>
            <person name="Amaro C."/>
        </authorList>
    </citation>
    <scope>NUCLEOTIDE SEQUENCE</scope>
</reference>
<name>A0A0E9RN61_ANGAN</name>
<dbReference type="EMBL" id="GBXM01078717">
    <property type="protein sequence ID" value="JAH29860.1"/>
    <property type="molecule type" value="Transcribed_RNA"/>
</dbReference>